<comment type="caution">
    <text evidence="1">The sequence shown here is derived from an EMBL/GenBank/DDBJ whole genome shotgun (WGS) entry which is preliminary data.</text>
</comment>
<name>A0ACC4D9Y4_PURLI</name>
<gene>
    <name evidence="1" type="ORF">ACCO45_012776</name>
</gene>
<keyword evidence="2" id="KW-1185">Reference proteome</keyword>
<sequence length="96" mass="10774">MAGAYKRKRHTDLPTETSPPAKRCKFTRRHRATPFAPSFWDNLSKVSLTSLPCERLTGGTKSGNTCRFLQSPEKWFPRTSLASQDTAGLIFAISEE</sequence>
<reference evidence="1" key="1">
    <citation type="submission" date="2024-12" db="EMBL/GenBank/DDBJ databases">
        <title>Comparative genomics and development of molecular markers within Purpureocillium lilacinum and among Purpureocillium species.</title>
        <authorList>
            <person name="Yeh Z.-Y."/>
            <person name="Ni N.-T."/>
            <person name="Lo P.-H."/>
            <person name="Mushyakhwo K."/>
            <person name="Lin C.-F."/>
            <person name="Nai Y.-S."/>
        </authorList>
    </citation>
    <scope>NUCLEOTIDE SEQUENCE</scope>
    <source>
        <strain evidence="1">NCHU-NPUST-175</strain>
    </source>
</reference>
<accession>A0ACC4D9Y4</accession>
<dbReference type="EMBL" id="JBGNUJ010000012">
    <property type="protein sequence ID" value="KAL3952833.1"/>
    <property type="molecule type" value="Genomic_DNA"/>
</dbReference>
<proteinExistence type="predicted"/>
<evidence type="ECO:0000313" key="1">
    <source>
        <dbReference type="EMBL" id="KAL3952833.1"/>
    </source>
</evidence>
<evidence type="ECO:0000313" key="2">
    <source>
        <dbReference type="Proteomes" id="UP001638806"/>
    </source>
</evidence>
<organism evidence="1 2">
    <name type="scientific">Purpureocillium lilacinum</name>
    <name type="common">Paecilomyces lilacinus</name>
    <dbReference type="NCBI Taxonomy" id="33203"/>
    <lineage>
        <taxon>Eukaryota</taxon>
        <taxon>Fungi</taxon>
        <taxon>Dikarya</taxon>
        <taxon>Ascomycota</taxon>
        <taxon>Pezizomycotina</taxon>
        <taxon>Sordariomycetes</taxon>
        <taxon>Hypocreomycetidae</taxon>
        <taxon>Hypocreales</taxon>
        <taxon>Ophiocordycipitaceae</taxon>
        <taxon>Purpureocillium</taxon>
    </lineage>
</organism>
<protein>
    <submittedName>
        <fullName evidence="1">Uncharacterized protein</fullName>
    </submittedName>
</protein>
<dbReference type="Proteomes" id="UP001638806">
    <property type="component" value="Unassembled WGS sequence"/>
</dbReference>